<dbReference type="EMBL" id="CASHTH010002177">
    <property type="protein sequence ID" value="CAI8025709.1"/>
    <property type="molecule type" value="Genomic_DNA"/>
</dbReference>
<dbReference type="PROSITE" id="PS51330">
    <property type="entry name" value="DHFR_2"/>
    <property type="match status" value="1"/>
</dbReference>
<dbReference type="FunFam" id="3.40.430.10:FF:000001">
    <property type="entry name" value="Dihydrofolate reductase"/>
    <property type="match status" value="1"/>
</dbReference>
<name>A0AA35S9L7_GEOBA</name>
<dbReference type="GO" id="GO:0046654">
    <property type="term" value="P:tetrahydrofolate biosynthetic process"/>
    <property type="evidence" value="ECO:0007669"/>
    <property type="project" value="InterPro"/>
</dbReference>
<dbReference type="PROSITE" id="PS00075">
    <property type="entry name" value="DHFR_1"/>
    <property type="match status" value="1"/>
</dbReference>
<dbReference type="PIRSF" id="PIRSF000194">
    <property type="entry name" value="DHFR"/>
    <property type="match status" value="1"/>
</dbReference>
<proteinExistence type="inferred from homology"/>
<dbReference type="Gene3D" id="3.40.430.10">
    <property type="entry name" value="Dihydrofolate Reductase, subunit A"/>
    <property type="match status" value="1"/>
</dbReference>
<comment type="pathway">
    <text evidence="1">Cofactor biosynthesis; tetrahydrofolate biosynthesis; 5,6,7,8-tetrahydrofolate from 7,8-dihydrofolate: step 1/1.</text>
</comment>
<dbReference type="GO" id="GO:0005829">
    <property type="term" value="C:cytosol"/>
    <property type="evidence" value="ECO:0007669"/>
    <property type="project" value="TreeGrafter"/>
</dbReference>
<dbReference type="InterPro" id="IPR012259">
    <property type="entry name" value="DHFR"/>
</dbReference>
<keyword evidence="10" id="KW-1185">Reference proteome</keyword>
<evidence type="ECO:0000256" key="3">
    <source>
        <dbReference type="ARBA" id="ARBA00022563"/>
    </source>
</evidence>
<dbReference type="PRINTS" id="PR00070">
    <property type="entry name" value="DHFR"/>
</dbReference>
<dbReference type="GO" id="GO:0004146">
    <property type="term" value="F:dihydrofolate reductase activity"/>
    <property type="evidence" value="ECO:0007669"/>
    <property type="project" value="UniProtKB-EC"/>
</dbReference>
<evidence type="ECO:0000313" key="9">
    <source>
        <dbReference type="EMBL" id="CAI8025709.1"/>
    </source>
</evidence>
<dbReference type="InterPro" id="IPR017925">
    <property type="entry name" value="DHFR_CS"/>
</dbReference>
<evidence type="ECO:0000256" key="1">
    <source>
        <dbReference type="ARBA" id="ARBA00004903"/>
    </source>
</evidence>
<evidence type="ECO:0000259" key="8">
    <source>
        <dbReference type="PROSITE" id="PS51330"/>
    </source>
</evidence>
<gene>
    <name evidence="9" type="ORF">GBAR_LOCUS14829</name>
</gene>
<comment type="similarity">
    <text evidence="7">Belongs to the dihydrofolate reductase family.</text>
</comment>
<evidence type="ECO:0000256" key="5">
    <source>
        <dbReference type="ARBA" id="ARBA00023002"/>
    </source>
</evidence>
<keyword evidence="3" id="KW-0554">One-carbon metabolism</keyword>
<evidence type="ECO:0000313" key="10">
    <source>
        <dbReference type="Proteomes" id="UP001174909"/>
    </source>
</evidence>
<dbReference type="PANTHER" id="PTHR48069">
    <property type="entry name" value="DIHYDROFOLATE REDUCTASE"/>
    <property type="match status" value="1"/>
</dbReference>
<dbReference type="Proteomes" id="UP001174909">
    <property type="component" value="Unassembled WGS sequence"/>
</dbReference>
<sequence>MVVSMIAAMDKNRLIGNGPDIPWQMPADRRHFRDMTIGKPVVMGRKTFETLKRPLGKRRNIILTRNRTYETPKGCIVAHSVEEVLKLCEGTEELMICGGAPIYETFLPHANRLYLTQIHATFKGDVYFPAFDMDAWQEVNRIDGEPDEKNSYPYSFLFLERK</sequence>
<dbReference type="CDD" id="cd00209">
    <property type="entry name" value="DHFR"/>
    <property type="match status" value="1"/>
</dbReference>
<dbReference type="Pfam" id="PF00186">
    <property type="entry name" value="DHFR_1"/>
    <property type="match status" value="1"/>
</dbReference>
<comment type="caution">
    <text evidence="9">The sequence shown here is derived from an EMBL/GenBank/DDBJ whole genome shotgun (WGS) entry which is preliminary data.</text>
</comment>
<dbReference type="InterPro" id="IPR024072">
    <property type="entry name" value="DHFR-like_dom_sf"/>
</dbReference>
<dbReference type="GO" id="GO:0046452">
    <property type="term" value="P:dihydrofolate metabolic process"/>
    <property type="evidence" value="ECO:0007669"/>
    <property type="project" value="TreeGrafter"/>
</dbReference>
<reference evidence="9" key="1">
    <citation type="submission" date="2023-03" db="EMBL/GenBank/DDBJ databases">
        <authorList>
            <person name="Steffen K."/>
            <person name="Cardenas P."/>
        </authorList>
    </citation>
    <scope>NUCLEOTIDE SEQUENCE</scope>
</reference>
<evidence type="ECO:0000256" key="6">
    <source>
        <dbReference type="ARBA" id="ARBA00048873"/>
    </source>
</evidence>
<dbReference type="GO" id="GO:0046655">
    <property type="term" value="P:folic acid metabolic process"/>
    <property type="evidence" value="ECO:0007669"/>
    <property type="project" value="TreeGrafter"/>
</dbReference>
<evidence type="ECO:0000256" key="7">
    <source>
        <dbReference type="RuleBase" id="RU004474"/>
    </source>
</evidence>
<dbReference type="AlphaFoldDB" id="A0AA35S9L7"/>
<dbReference type="GO" id="GO:0006730">
    <property type="term" value="P:one-carbon metabolic process"/>
    <property type="evidence" value="ECO:0007669"/>
    <property type="project" value="UniProtKB-KW"/>
</dbReference>
<dbReference type="GO" id="GO:0050661">
    <property type="term" value="F:NADP binding"/>
    <property type="evidence" value="ECO:0007669"/>
    <property type="project" value="InterPro"/>
</dbReference>
<dbReference type="GO" id="GO:0043168">
    <property type="term" value="F:anion binding"/>
    <property type="evidence" value="ECO:0007669"/>
    <property type="project" value="UniProtKB-ARBA"/>
</dbReference>
<comment type="catalytic activity">
    <reaction evidence="6">
        <text>(6S)-5,6,7,8-tetrahydrofolate + NADP(+) = 7,8-dihydrofolate + NADPH + H(+)</text>
        <dbReference type="Rhea" id="RHEA:15009"/>
        <dbReference type="ChEBI" id="CHEBI:15378"/>
        <dbReference type="ChEBI" id="CHEBI:57451"/>
        <dbReference type="ChEBI" id="CHEBI:57453"/>
        <dbReference type="ChEBI" id="CHEBI:57783"/>
        <dbReference type="ChEBI" id="CHEBI:58349"/>
        <dbReference type="EC" id="1.5.1.3"/>
    </reaction>
</comment>
<dbReference type="PANTHER" id="PTHR48069:SF3">
    <property type="entry name" value="DIHYDROFOLATE REDUCTASE"/>
    <property type="match status" value="1"/>
</dbReference>
<organism evidence="9 10">
    <name type="scientific">Geodia barretti</name>
    <name type="common">Barrett's horny sponge</name>
    <dbReference type="NCBI Taxonomy" id="519541"/>
    <lineage>
        <taxon>Eukaryota</taxon>
        <taxon>Metazoa</taxon>
        <taxon>Porifera</taxon>
        <taxon>Demospongiae</taxon>
        <taxon>Heteroscleromorpha</taxon>
        <taxon>Tetractinellida</taxon>
        <taxon>Astrophorina</taxon>
        <taxon>Geodiidae</taxon>
        <taxon>Geodia</taxon>
    </lineage>
</organism>
<keyword evidence="5" id="KW-0560">Oxidoreductase</keyword>
<dbReference type="EC" id="1.5.1.3" evidence="2"/>
<accession>A0AA35S9L7</accession>
<evidence type="ECO:0000256" key="2">
    <source>
        <dbReference type="ARBA" id="ARBA00012856"/>
    </source>
</evidence>
<protein>
    <recommendedName>
        <fullName evidence="2">dihydrofolate reductase</fullName>
        <ecNumber evidence="2">1.5.1.3</ecNumber>
    </recommendedName>
</protein>
<keyword evidence="4" id="KW-0521">NADP</keyword>
<dbReference type="SUPFAM" id="SSF53597">
    <property type="entry name" value="Dihydrofolate reductase-like"/>
    <property type="match status" value="1"/>
</dbReference>
<dbReference type="InterPro" id="IPR001796">
    <property type="entry name" value="DHFR_dom"/>
</dbReference>
<feature type="domain" description="DHFR" evidence="8">
    <location>
        <begin position="2"/>
        <end position="161"/>
    </location>
</feature>
<evidence type="ECO:0000256" key="4">
    <source>
        <dbReference type="ARBA" id="ARBA00022857"/>
    </source>
</evidence>